<sequence length="110" mass="13024">MNLTSTEVQEIIHGKEHGIRIGEQGFRTPQTKRLEDSLKSKEDTWLKKKDRKPGGLHREDYERKKRRRLKKNAFARGGNTKRSPQEKEKMGEEIVRTLKNTMDMIVSYKR</sequence>
<proteinExistence type="predicted"/>
<feature type="compositionally biased region" description="Basic and acidic residues" evidence="1">
    <location>
        <begin position="32"/>
        <end position="63"/>
    </location>
</feature>
<gene>
    <name evidence="2" type="ORF">TSAR_000208</name>
</gene>
<reference evidence="2 3" key="1">
    <citation type="journal article" date="2017" name="Curr. Biol.">
        <title>The Evolution of Venom by Co-option of Single-Copy Genes.</title>
        <authorList>
            <person name="Martinson E.O."/>
            <person name="Mrinalini"/>
            <person name="Kelkar Y.D."/>
            <person name="Chang C.H."/>
            <person name="Werren J.H."/>
        </authorList>
    </citation>
    <scope>NUCLEOTIDE SEQUENCE [LARGE SCALE GENOMIC DNA]</scope>
    <source>
        <strain evidence="2 3">Alberta</strain>
        <tissue evidence="2">Whole body</tissue>
    </source>
</reference>
<accession>A0A232FDL9</accession>
<feature type="compositionally biased region" description="Basic residues" evidence="1">
    <location>
        <begin position="64"/>
        <end position="73"/>
    </location>
</feature>
<evidence type="ECO:0000313" key="2">
    <source>
        <dbReference type="EMBL" id="OXU28742.1"/>
    </source>
</evidence>
<evidence type="ECO:0000313" key="3">
    <source>
        <dbReference type="Proteomes" id="UP000215335"/>
    </source>
</evidence>
<keyword evidence="3" id="KW-1185">Reference proteome</keyword>
<organism evidence="2 3">
    <name type="scientific">Trichomalopsis sarcophagae</name>
    <dbReference type="NCBI Taxonomy" id="543379"/>
    <lineage>
        <taxon>Eukaryota</taxon>
        <taxon>Metazoa</taxon>
        <taxon>Ecdysozoa</taxon>
        <taxon>Arthropoda</taxon>
        <taxon>Hexapoda</taxon>
        <taxon>Insecta</taxon>
        <taxon>Pterygota</taxon>
        <taxon>Neoptera</taxon>
        <taxon>Endopterygota</taxon>
        <taxon>Hymenoptera</taxon>
        <taxon>Apocrita</taxon>
        <taxon>Proctotrupomorpha</taxon>
        <taxon>Chalcidoidea</taxon>
        <taxon>Pteromalidae</taxon>
        <taxon>Pteromalinae</taxon>
        <taxon>Trichomalopsis</taxon>
    </lineage>
</organism>
<protein>
    <submittedName>
        <fullName evidence="2">Uncharacterized protein</fullName>
    </submittedName>
</protein>
<comment type="caution">
    <text evidence="2">The sequence shown here is derived from an EMBL/GenBank/DDBJ whole genome shotgun (WGS) entry which is preliminary data.</text>
</comment>
<feature type="compositionally biased region" description="Basic and acidic residues" evidence="1">
    <location>
        <begin position="83"/>
        <end position="92"/>
    </location>
</feature>
<evidence type="ECO:0000256" key="1">
    <source>
        <dbReference type="SAM" id="MobiDB-lite"/>
    </source>
</evidence>
<dbReference type="Proteomes" id="UP000215335">
    <property type="component" value="Unassembled WGS sequence"/>
</dbReference>
<name>A0A232FDL9_9HYME</name>
<dbReference type="EMBL" id="NNAY01000388">
    <property type="protein sequence ID" value="OXU28742.1"/>
    <property type="molecule type" value="Genomic_DNA"/>
</dbReference>
<dbReference type="AlphaFoldDB" id="A0A232FDL9"/>
<feature type="region of interest" description="Disordered" evidence="1">
    <location>
        <begin position="28"/>
        <end position="92"/>
    </location>
</feature>